<organism evidence="2 3">
    <name type="scientific">Oscillochloris trichoides DG-6</name>
    <dbReference type="NCBI Taxonomy" id="765420"/>
    <lineage>
        <taxon>Bacteria</taxon>
        <taxon>Bacillati</taxon>
        <taxon>Chloroflexota</taxon>
        <taxon>Chloroflexia</taxon>
        <taxon>Chloroflexales</taxon>
        <taxon>Chloroflexineae</taxon>
        <taxon>Oscillochloridaceae</taxon>
        <taxon>Oscillochloris</taxon>
    </lineage>
</organism>
<evidence type="ECO:0000313" key="2">
    <source>
        <dbReference type="EMBL" id="EFO81551.1"/>
    </source>
</evidence>
<dbReference type="HOGENOM" id="CLU_1433204_0_0_0"/>
<dbReference type="Proteomes" id="UP000054010">
    <property type="component" value="Unassembled WGS sequence"/>
</dbReference>
<keyword evidence="1" id="KW-1133">Transmembrane helix</keyword>
<accession>E1IB66</accession>
<feature type="transmembrane region" description="Helical" evidence="1">
    <location>
        <begin position="62"/>
        <end position="83"/>
    </location>
</feature>
<name>E1IB66_9CHLR</name>
<comment type="caution">
    <text evidence="2">The sequence shown here is derived from an EMBL/GenBank/DDBJ whole genome shotgun (WGS) entry which is preliminary data.</text>
</comment>
<gene>
    <name evidence="2" type="ORF">OSCT_0567</name>
</gene>
<keyword evidence="1" id="KW-0812">Transmembrane</keyword>
<dbReference type="EMBL" id="ADVR01000010">
    <property type="protein sequence ID" value="EFO81551.1"/>
    <property type="molecule type" value="Genomic_DNA"/>
</dbReference>
<protein>
    <submittedName>
        <fullName evidence="2">Uncharacterized protein</fullName>
    </submittedName>
</protein>
<evidence type="ECO:0000256" key="1">
    <source>
        <dbReference type="SAM" id="Phobius"/>
    </source>
</evidence>
<evidence type="ECO:0000313" key="3">
    <source>
        <dbReference type="Proteomes" id="UP000054010"/>
    </source>
</evidence>
<proteinExistence type="predicted"/>
<sequence length="189" mass="21440">MLALVEHHLLDQRPPRRLPFFFLPNLLGEYLLERPPRFYLDPIMIGGSVLALAFLVLKPAAILWWCLGVILLLRFIAIGWVIYRGVREDYLLMRFGVVTQAHVMGMRLCRDASGDLSGAYLDCVIPIGPRRTSVGSVWMPDTNEAQRIATQGRLSVICLQRAPATWRLREGDGPHLRYEPNAPKLILPD</sequence>
<keyword evidence="1" id="KW-0472">Membrane</keyword>
<keyword evidence="3" id="KW-1185">Reference proteome</keyword>
<dbReference type="STRING" id="765420.OSCT_0567"/>
<dbReference type="AlphaFoldDB" id="E1IB66"/>
<reference evidence="2 3" key="1">
    <citation type="journal article" date="2011" name="J. Bacteriol.">
        <title>Draft genome sequence of the anoxygenic filamentous phototrophic bacterium Oscillochloris trichoides subsp. DG-6.</title>
        <authorList>
            <person name="Kuznetsov B.B."/>
            <person name="Ivanovsky R.N."/>
            <person name="Keppen O.I."/>
            <person name="Sukhacheva M.V."/>
            <person name="Bumazhkin B.K."/>
            <person name="Patutina E.O."/>
            <person name="Beletsky A.V."/>
            <person name="Mardanov A.V."/>
            <person name="Baslerov R.V."/>
            <person name="Panteleeva A.N."/>
            <person name="Kolganova T.V."/>
            <person name="Ravin N.V."/>
            <person name="Skryabin K.G."/>
        </authorList>
    </citation>
    <scope>NUCLEOTIDE SEQUENCE [LARGE SCALE GENOMIC DNA]</scope>
    <source>
        <strain evidence="2 3">DG-6</strain>
    </source>
</reference>
<feature type="transmembrane region" description="Helical" evidence="1">
    <location>
        <begin position="38"/>
        <end position="56"/>
    </location>
</feature>